<dbReference type="AlphaFoldDB" id="A0A841PN79"/>
<keyword evidence="2" id="KW-1185">Reference proteome</keyword>
<reference evidence="1 2" key="1">
    <citation type="submission" date="2020-08" db="EMBL/GenBank/DDBJ databases">
        <title>Genomic Encyclopedia of Type Strains, Phase IV (KMG-IV): sequencing the most valuable type-strain genomes for metagenomic binning, comparative biology and taxonomic classification.</title>
        <authorList>
            <person name="Goeker M."/>
        </authorList>
    </citation>
    <scope>NUCLEOTIDE SEQUENCE [LARGE SCALE GENOMIC DNA]</scope>
    <source>
        <strain evidence="1 2">DSM 21769</strain>
    </source>
</reference>
<protein>
    <submittedName>
        <fullName evidence="1">Uncharacterized protein</fullName>
    </submittedName>
</protein>
<dbReference type="EMBL" id="JACHHJ010000003">
    <property type="protein sequence ID" value="MBB6450220.1"/>
    <property type="molecule type" value="Genomic_DNA"/>
</dbReference>
<accession>A0A841PN79</accession>
<evidence type="ECO:0000313" key="2">
    <source>
        <dbReference type="Proteomes" id="UP000568839"/>
    </source>
</evidence>
<sequence>MRYLELIVINEKDNVPWQYPPRNELVYGE</sequence>
<organism evidence="1 2">
    <name type="scientific">Geomicrobium halophilum</name>
    <dbReference type="NCBI Taxonomy" id="549000"/>
    <lineage>
        <taxon>Bacteria</taxon>
        <taxon>Bacillati</taxon>
        <taxon>Bacillota</taxon>
        <taxon>Bacilli</taxon>
        <taxon>Bacillales</taxon>
        <taxon>Geomicrobium</taxon>
    </lineage>
</organism>
<proteinExistence type="predicted"/>
<dbReference type="Proteomes" id="UP000568839">
    <property type="component" value="Unassembled WGS sequence"/>
</dbReference>
<gene>
    <name evidence="1" type="ORF">HNR44_002203</name>
</gene>
<evidence type="ECO:0000313" key="1">
    <source>
        <dbReference type="EMBL" id="MBB6450220.1"/>
    </source>
</evidence>
<comment type="caution">
    <text evidence="1">The sequence shown here is derived from an EMBL/GenBank/DDBJ whole genome shotgun (WGS) entry which is preliminary data.</text>
</comment>
<name>A0A841PN79_9BACL</name>